<accession>A0AAD5JF80</accession>
<dbReference type="Proteomes" id="UP001064489">
    <property type="component" value="Chromosome 13"/>
</dbReference>
<dbReference type="EMBL" id="JAJSOW010000002">
    <property type="protein sequence ID" value="KAI9197801.1"/>
    <property type="molecule type" value="Genomic_DNA"/>
</dbReference>
<dbReference type="AlphaFoldDB" id="A0AAD5JF80"/>
<reference evidence="1 2" key="1">
    <citation type="journal article" date="2022" name="Plant J.">
        <title>Strategies of tolerance reflected in two North American maple genomes.</title>
        <authorList>
            <person name="McEvoy S.L."/>
            <person name="Sezen U.U."/>
            <person name="Trouern-Trend A."/>
            <person name="McMahon S.M."/>
            <person name="Schaberg P.G."/>
            <person name="Yang J."/>
            <person name="Wegrzyn J.L."/>
            <person name="Swenson N.G."/>
        </authorList>
    </citation>
    <scope>NUCLEOTIDE SEQUENCE [LARGE SCALE GENOMIC DNA]</scope>
    <source>
        <strain evidence="1">91603</strain>
    </source>
</reference>
<sequence length="92" mass="10953">MGGMWKEERDKLGQSWRRLRVLESTRIFFLFLNQFESSPNKLNWSREPESRSNERKKQWRNLSKVGLVFVEFLSLDSAPEGTYLTIEGCRQP</sequence>
<comment type="caution">
    <text evidence="1">The sequence shown here is derived from an EMBL/GenBank/DDBJ whole genome shotgun (WGS) entry which is preliminary data.</text>
</comment>
<gene>
    <name evidence="1" type="ORF">LWI28_004762</name>
</gene>
<keyword evidence="2" id="KW-1185">Reference proteome</keyword>
<protein>
    <submittedName>
        <fullName evidence="1">Uncharacterized protein</fullName>
    </submittedName>
</protein>
<proteinExistence type="predicted"/>
<evidence type="ECO:0000313" key="2">
    <source>
        <dbReference type="Proteomes" id="UP001064489"/>
    </source>
</evidence>
<evidence type="ECO:0000313" key="1">
    <source>
        <dbReference type="EMBL" id="KAI9197801.1"/>
    </source>
</evidence>
<organism evidence="1 2">
    <name type="scientific">Acer negundo</name>
    <name type="common">Box elder</name>
    <dbReference type="NCBI Taxonomy" id="4023"/>
    <lineage>
        <taxon>Eukaryota</taxon>
        <taxon>Viridiplantae</taxon>
        <taxon>Streptophyta</taxon>
        <taxon>Embryophyta</taxon>
        <taxon>Tracheophyta</taxon>
        <taxon>Spermatophyta</taxon>
        <taxon>Magnoliopsida</taxon>
        <taxon>eudicotyledons</taxon>
        <taxon>Gunneridae</taxon>
        <taxon>Pentapetalae</taxon>
        <taxon>rosids</taxon>
        <taxon>malvids</taxon>
        <taxon>Sapindales</taxon>
        <taxon>Sapindaceae</taxon>
        <taxon>Hippocastanoideae</taxon>
        <taxon>Acereae</taxon>
        <taxon>Acer</taxon>
    </lineage>
</organism>
<name>A0AAD5JF80_ACENE</name>